<protein>
    <submittedName>
        <fullName evidence="1">Uncharacterized protein</fullName>
    </submittedName>
</protein>
<dbReference type="RefSeq" id="WP_107671912.1">
    <property type="nucleotide sequence ID" value="NZ_PZKE01000002.1"/>
</dbReference>
<sequence length="132" mass="14019">MSVTYDFAVRAGNSGTTKNEVGLVLTHKARSADGAVQPVDLTGADVVFTARLVLRKPSVLRKSSGAGEISLTPAEGRILIPFSAADTRALWGEATGPEVILSYEVEVRRTDPPSQRTIMQGRLKVLPGGNDD</sequence>
<gene>
    <name evidence="1" type="ORF">C5F44_02375</name>
</gene>
<proteinExistence type="predicted"/>
<dbReference type="Proteomes" id="UP000241362">
    <property type="component" value="Unassembled WGS sequence"/>
</dbReference>
<keyword evidence="2" id="KW-1185">Reference proteome</keyword>
<dbReference type="AlphaFoldDB" id="A0A2T4JDA8"/>
<evidence type="ECO:0000313" key="2">
    <source>
        <dbReference type="Proteomes" id="UP000241362"/>
    </source>
</evidence>
<accession>A0A2T4JDA8</accession>
<dbReference type="EMBL" id="PZKE01000002">
    <property type="protein sequence ID" value="PTE15904.1"/>
    <property type="molecule type" value="Genomic_DNA"/>
</dbReference>
<organism evidence="1 2">
    <name type="scientific">Fuscovulum blasticum DSM 2131</name>
    <dbReference type="NCBI Taxonomy" id="1188250"/>
    <lineage>
        <taxon>Bacteria</taxon>
        <taxon>Pseudomonadati</taxon>
        <taxon>Pseudomonadota</taxon>
        <taxon>Alphaproteobacteria</taxon>
        <taxon>Rhodobacterales</taxon>
        <taxon>Paracoccaceae</taxon>
        <taxon>Pseudogemmobacter</taxon>
    </lineage>
</organism>
<reference evidence="1 2" key="1">
    <citation type="submission" date="2018-03" db="EMBL/GenBank/DDBJ databases">
        <title>Rhodobacter blasticus.</title>
        <authorList>
            <person name="Meyer T.E."/>
            <person name="Miller S."/>
            <person name="Lodha T."/>
            <person name="Gandham S."/>
            <person name="Chintalapati S."/>
            <person name="Chintalapati V.R."/>
        </authorList>
    </citation>
    <scope>NUCLEOTIDE SEQUENCE [LARGE SCALE GENOMIC DNA]</scope>
    <source>
        <strain evidence="1 2">DSM 2131</strain>
    </source>
</reference>
<name>A0A2T4JDA8_FUSBL</name>
<evidence type="ECO:0000313" key="1">
    <source>
        <dbReference type="EMBL" id="PTE15904.1"/>
    </source>
</evidence>
<comment type="caution">
    <text evidence="1">The sequence shown here is derived from an EMBL/GenBank/DDBJ whole genome shotgun (WGS) entry which is preliminary data.</text>
</comment>